<sequence>MCFSASQSSDMEKESHSDPRIHSQRRLLTPFLLDKTVPPIPADDERPQFPFLQRKRNFLNELFLVWCYPILKVGYRRTLDPNDMFEIQPGSHADVDTVTNRFYIEFKSKKDRYEKKYIKSHNLEDNEQTRKFIKSNPDFKYPSTLLLFSLLRSIKKEAILSVVTRAVAEVAGTAHPILIRKLIRAIHKGTDTKHVAKKGYGFAIGIALMILFQGLMFVANFHLGTFVGSEAKGILTKVLVDKSFKLSRQAKLKYSPSDITSLLGNDLSKIDMAAPYATIVIGLPISLIMTICLVGSYLGGAAISGIQIFLPI</sequence>
<gene>
    <name evidence="1" type="ORF">Amon02_000311700</name>
</gene>
<proteinExistence type="predicted"/>
<keyword evidence="2" id="KW-1185">Reference proteome</keyword>
<organism evidence="1 2">
    <name type="scientific">Ambrosiozyma monospora</name>
    <name type="common">Yeast</name>
    <name type="synonym">Endomycopsis monosporus</name>
    <dbReference type="NCBI Taxonomy" id="43982"/>
    <lineage>
        <taxon>Eukaryota</taxon>
        <taxon>Fungi</taxon>
        <taxon>Dikarya</taxon>
        <taxon>Ascomycota</taxon>
        <taxon>Saccharomycotina</taxon>
        <taxon>Pichiomycetes</taxon>
        <taxon>Pichiales</taxon>
        <taxon>Pichiaceae</taxon>
        <taxon>Ambrosiozyma</taxon>
    </lineage>
</organism>
<evidence type="ECO:0000313" key="1">
    <source>
        <dbReference type="EMBL" id="GME77662.1"/>
    </source>
</evidence>
<dbReference type="EMBL" id="BSXS01001927">
    <property type="protein sequence ID" value="GME77662.1"/>
    <property type="molecule type" value="Genomic_DNA"/>
</dbReference>
<accession>A0ACB5SZZ1</accession>
<name>A0ACB5SZZ1_AMBMO</name>
<evidence type="ECO:0000313" key="2">
    <source>
        <dbReference type="Proteomes" id="UP001165064"/>
    </source>
</evidence>
<dbReference type="Proteomes" id="UP001165064">
    <property type="component" value="Unassembled WGS sequence"/>
</dbReference>
<comment type="caution">
    <text evidence="1">The sequence shown here is derived from an EMBL/GenBank/DDBJ whole genome shotgun (WGS) entry which is preliminary data.</text>
</comment>
<reference evidence="1" key="1">
    <citation type="submission" date="2023-04" db="EMBL/GenBank/DDBJ databases">
        <title>Ambrosiozyma monospora NBRC 10751.</title>
        <authorList>
            <person name="Ichikawa N."/>
            <person name="Sato H."/>
            <person name="Tonouchi N."/>
        </authorList>
    </citation>
    <scope>NUCLEOTIDE SEQUENCE</scope>
    <source>
        <strain evidence="1">NBRC 10751</strain>
    </source>
</reference>
<protein>
    <submittedName>
        <fullName evidence="1">Unnamed protein product</fullName>
    </submittedName>
</protein>